<accession>K0SP49</accession>
<evidence type="ECO:0000313" key="1">
    <source>
        <dbReference type="EMBL" id="EJK66749.1"/>
    </source>
</evidence>
<protein>
    <submittedName>
        <fullName evidence="1">Uncharacterized protein</fullName>
    </submittedName>
</protein>
<proteinExistence type="predicted"/>
<dbReference type="EMBL" id="AGNL01014350">
    <property type="protein sequence ID" value="EJK66749.1"/>
    <property type="molecule type" value="Genomic_DNA"/>
</dbReference>
<comment type="caution">
    <text evidence="1">The sequence shown here is derived from an EMBL/GenBank/DDBJ whole genome shotgun (WGS) entry which is preliminary data.</text>
</comment>
<keyword evidence="2" id="KW-1185">Reference proteome</keyword>
<gene>
    <name evidence="1" type="ORF">THAOC_12297</name>
</gene>
<dbReference type="Proteomes" id="UP000266841">
    <property type="component" value="Unassembled WGS sequence"/>
</dbReference>
<reference evidence="1 2" key="1">
    <citation type="journal article" date="2012" name="Genome Biol.">
        <title>Genome and low-iron response of an oceanic diatom adapted to chronic iron limitation.</title>
        <authorList>
            <person name="Lommer M."/>
            <person name="Specht M."/>
            <person name="Roy A.S."/>
            <person name="Kraemer L."/>
            <person name="Andreson R."/>
            <person name="Gutowska M.A."/>
            <person name="Wolf J."/>
            <person name="Bergner S.V."/>
            <person name="Schilhabel M.B."/>
            <person name="Klostermeier U.C."/>
            <person name="Beiko R.G."/>
            <person name="Rosenstiel P."/>
            <person name="Hippler M."/>
            <person name="Laroche J."/>
        </authorList>
    </citation>
    <scope>NUCLEOTIDE SEQUENCE [LARGE SCALE GENOMIC DNA]</scope>
    <source>
        <strain evidence="1 2">CCMP1005</strain>
    </source>
</reference>
<feature type="non-terminal residue" evidence="1">
    <location>
        <position position="1"/>
    </location>
</feature>
<sequence length="99" mass="9993">DVLEEDLEDAAGLLVDETGDTLDTATTGETADGGLGDALDVVAKDLAVALGAALSESLASLSSSRHGELVLLFSDESICERNLAKSMESGVAGRVAGRS</sequence>
<dbReference type="AlphaFoldDB" id="K0SP49"/>
<name>K0SP49_THAOC</name>
<organism evidence="1 2">
    <name type="scientific">Thalassiosira oceanica</name>
    <name type="common">Marine diatom</name>
    <dbReference type="NCBI Taxonomy" id="159749"/>
    <lineage>
        <taxon>Eukaryota</taxon>
        <taxon>Sar</taxon>
        <taxon>Stramenopiles</taxon>
        <taxon>Ochrophyta</taxon>
        <taxon>Bacillariophyta</taxon>
        <taxon>Coscinodiscophyceae</taxon>
        <taxon>Thalassiosirophycidae</taxon>
        <taxon>Thalassiosirales</taxon>
        <taxon>Thalassiosiraceae</taxon>
        <taxon>Thalassiosira</taxon>
    </lineage>
</organism>
<evidence type="ECO:0000313" key="2">
    <source>
        <dbReference type="Proteomes" id="UP000266841"/>
    </source>
</evidence>